<organism evidence="1 2">
    <name type="scientific">Candidatus Iainarchaeum sp</name>
    <dbReference type="NCBI Taxonomy" id="3101447"/>
    <lineage>
        <taxon>Archaea</taxon>
        <taxon>Candidatus Iainarchaeota</taxon>
        <taxon>Candidatus Iainarchaeia</taxon>
        <taxon>Candidatus Iainarchaeales</taxon>
        <taxon>Candidatus Iainarchaeaceae</taxon>
        <taxon>Candidatus Iainarchaeum</taxon>
    </lineage>
</organism>
<dbReference type="SUPFAM" id="SSF46785">
    <property type="entry name" value="Winged helix' DNA-binding domain"/>
    <property type="match status" value="1"/>
</dbReference>
<dbReference type="Proteomes" id="UP000526302">
    <property type="component" value="Unassembled WGS sequence"/>
</dbReference>
<gene>
    <name evidence="1" type="ORF">GX950_00480</name>
</gene>
<sequence length="213" mass="25285">MAAFSDEQKKIALLLLREPKTEEELNKQLNIPHDKLTVELKGMIKLGLISKEGYPTKYKLKQEIIDEVHKRKKIAEEDAFRLRINAIIELKAIEENLLKKHAKKIMEAIKKEKNFTIYSLTLAEIIEEEEDEMYSTFIEVNLSLRDFPTLIRFLFYYGPTSIEVIKPTKIEFSNFEFQEGIMQLADIFQKYANYLEKNITEKEMEKFYKNLYK</sequence>
<evidence type="ECO:0000313" key="1">
    <source>
        <dbReference type="EMBL" id="NMA44277.1"/>
    </source>
</evidence>
<dbReference type="InterPro" id="IPR036390">
    <property type="entry name" value="WH_DNA-bd_sf"/>
</dbReference>
<protein>
    <submittedName>
        <fullName evidence="1">Uncharacterized protein</fullName>
    </submittedName>
</protein>
<comment type="caution">
    <text evidence="1">The sequence shown here is derived from an EMBL/GenBank/DDBJ whole genome shotgun (WGS) entry which is preliminary data.</text>
</comment>
<reference evidence="1 2" key="1">
    <citation type="journal article" date="2020" name="Biotechnol. Biofuels">
        <title>New insights from the biogas microbiome by comprehensive genome-resolved metagenomics of nearly 1600 species originating from multiple anaerobic digesters.</title>
        <authorList>
            <person name="Campanaro S."/>
            <person name="Treu L."/>
            <person name="Rodriguez-R L.M."/>
            <person name="Kovalovszki A."/>
            <person name="Ziels R.M."/>
            <person name="Maus I."/>
            <person name="Zhu X."/>
            <person name="Kougias P.G."/>
            <person name="Basile A."/>
            <person name="Luo G."/>
            <person name="Schluter A."/>
            <person name="Konstantinidis K.T."/>
            <person name="Angelidaki I."/>
        </authorList>
    </citation>
    <scope>NUCLEOTIDE SEQUENCE [LARGE SCALE GENOMIC DNA]</scope>
    <source>
        <strain evidence="1">AS22ysBPME_79</strain>
    </source>
</reference>
<dbReference type="AlphaFoldDB" id="A0A7K4BYF8"/>
<name>A0A7K4BYF8_9ARCH</name>
<accession>A0A7K4BYF8</accession>
<dbReference type="EMBL" id="JAAZKV010000003">
    <property type="protein sequence ID" value="NMA44277.1"/>
    <property type="molecule type" value="Genomic_DNA"/>
</dbReference>
<proteinExistence type="predicted"/>
<evidence type="ECO:0000313" key="2">
    <source>
        <dbReference type="Proteomes" id="UP000526302"/>
    </source>
</evidence>